<dbReference type="RefSeq" id="WP_167437515.1">
    <property type="nucleotide sequence ID" value="NZ_QJKD01000002.1"/>
</dbReference>
<keyword evidence="4" id="KW-0564">Palmitate</keyword>
<dbReference type="SUPFAM" id="SSF53850">
    <property type="entry name" value="Periplasmic binding protein-like II"/>
    <property type="match status" value="1"/>
</dbReference>
<reference evidence="7 8" key="1">
    <citation type="submission" date="2018-05" db="EMBL/GenBank/DDBJ databases">
        <title>Genomic Encyclopedia of Type Strains, Phase IV (KMG-IV): sequencing the most valuable type-strain genomes for metagenomic binning, comparative biology and taxonomic classification.</title>
        <authorList>
            <person name="Goeker M."/>
        </authorList>
    </citation>
    <scope>NUCLEOTIDE SEQUENCE [LARGE SCALE GENOMIC DNA]</scope>
    <source>
        <strain evidence="7 8">DSM 24995</strain>
    </source>
</reference>
<dbReference type="AlphaFoldDB" id="A0A2V3YQB8"/>
<feature type="chain" id="PRO_5015954899" evidence="6">
    <location>
        <begin position="31"/>
        <end position="518"/>
    </location>
</feature>
<evidence type="ECO:0000256" key="3">
    <source>
        <dbReference type="ARBA" id="ARBA00023136"/>
    </source>
</evidence>
<dbReference type="EMBL" id="QJKD01000002">
    <property type="protein sequence ID" value="PXX56254.1"/>
    <property type="molecule type" value="Genomic_DNA"/>
</dbReference>
<gene>
    <name evidence="7" type="ORF">DFR60_102529</name>
</gene>
<keyword evidence="3" id="KW-0472">Membrane</keyword>
<keyword evidence="1" id="KW-1003">Cell membrane</keyword>
<dbReference type="PANTHER" id="PTHR43649">
    <property type="entry name" value="ARABINOSE-BINDING PROTEIN-RELATED"/>
    <property type="match status" value="1"/>
</dbReference>
<proteinExistence type="predicted"/>
<sequence length="518" mass="58777">MRKTTKKGLAALLALTVVLCGGCASKGQNAKEAEGDSTVRLTIMQELFSDQAPDMENNAWYNALEEKMGIEIEINYVPTLSYEEKVTTLIASKGLPKIFSANGNVLMNNNMIQAMDGGGFWTLDDYLKDYPNLYNFIGEQTWENCKRNGKIYGIPKTRILGRCGYVIRQDWLDNLGLDMPETFEEFKEVMRAFTEDDPDGNGADDTYGFVSSYQGPYNREWNGLEFLAVAMGAPNEWKYENGEMVPDFATDQWLTMLTYIKDMYDGDYLNKDFAEITANDRTSAFDQGKCGVIFCTTDDISTRSANLTQVVPEAVCKVGSALHFEGEEPKCVSTKGFNGLVMFNRFGDGAIQTEEELKEILGIYDSLCTQEYQDFMAYGVEGVHYEVQDEKRVMIMDKRTGKTQLSMDTADGLNQSFPYPPYFRKDDDSQMLTDLYDSIEYRNQHLVTNDSIGLQSDTYDELSSELDNMMMDADVKYIMGSIDADGYRKCVDQWRERGGADVIKEYTEQYAEYKLDEQ</sequence>
<dbReference type="Proteomes" id="UP000248057">
    <property type="component" value="Unassembled WGS sequence"/>
</dbReference>
<dbReference type="InterPro" id="IPR050490">
    <property type="entry name" value="Bact_solute-bd_prot1"/>
</dbReference>
<evidence type="ECO:0000313" key="8">
    <source>
        <dbReference type="Proteomes" id="UP000248057"/>
    </source>
</evidence>
<dbReference type="CDD" id="cd13580">
    <property type="entry name" value="PBP2_AlgQ_like_1"/>
    <property type="match status" value="1"/>
</dbReference>
<evidence type="ECO:0000256" key="5">
    <source>
        <dbReference type="ARBA" id="ARBA00023288"/>
    </source>
</evidence>
<dbReference type="GeneID" id="86060513"/>
<dbReference type="PANTHER" id="PTHR43649:SF33">
    <property type="entry name" value="POLYGALACTURONAN_RHAMNOGALACTURONAN-BINDING PROTEIN YTCQ"/>
    <property type="match status" value="1"/>
</dbReference>
<evidence type="ECO:0000256" key="4">
    <source>
        <dbReference type="ARBA" id="ARBA00023139"/>
    </source>
</evidence>
<organism evidence="7 8">
    <name type="scientific">Hungatella effluvii</name>
    <dbReference type="NCBI Taxonomy" id="1096246"/>
    <lineage>
        <taxon>Bacteria</taxon>
        <taxon>Bacillati</taxon>
        <taxon>Bacillota</taxon>
        <taxon>Clostridia</taxon>
        <taxon>Lachnospirales</taxon>
        <taxon>Lachnospiraceae</taxon>
        <taxon>Hungatella</taxon>
    </lineage>
</organism>
<dbReference type="InterPro" id="IPR006059">
    <property type="entry name" value="SBP"/>
</dbReference>
<name>A0A2V3YQB8_9FIRM</name>
<keyword evidence="5" id="KW-0449">Lipoprotein</keyword>
<evidence type="ECO:0000256" key="2">
    <source>
        <dbReference type="ARBA" id="ARBA00022729"/>
    </source>
</evidence>
<dbReference type="Pfam" id="PF01547">
    <property type="entry name" value="SBP_bac_1"/>
    <property type="match status" value="1"/>
</dbReference>
<feature type="signal peptide" evidence="6">
    <location>
        <begin position="1"/>
        <end position="30"/>
    </location>
</feature>
<evidence type="ECO:0000256" key="6">
    <source>
        <dbReference type="SAM" id="SignalP"/>
    </source>
</evidence>
<evidence type="ECO:0000313" key="7">
    <source>
        <dbReference type="EMBL" id="PXX56254.1"/>
    </source>
</evidence>
<protein>
    <submittedName>
        <fullName evidence="7">Carbohydrate ABC transporter substrate-binding protein (CUT1 family)</fullName>
    </submittedName>
</protein>
<dbReference type="Gene3D" id="3.40.190.10">
    <property type="entry name" value="Periplasmic binding protein-like II"/>
    <property type="match status" value="2"/>
</dbReference>
<evidence type="ECO:0000256" key="1">
    <source>
        <dbReference type="ARBA" id="ARBA00022475"/>
    </source>
</evidence>
<keyword evidence="8" id="KW-1185">Reference proteome</keyword>
<accession>A0A2V3YQB8</accession>
<keyword evidence="2 6" id="KW-0732">Signal</keyword>
<comment type="caution">
    <text evidence="7">The sequence shown here is derived from an EMBL/GenBank/DDBJ whole genome shotgun (WGS) entry which is preliminary data.</text>
</comment>